<dbReference type="Pfam" id="PF03796">
    <property type="entry name" value="DnaB_C"/>
    <property type="match status" value="1"/>
</dbReference>
<dbReference type="GO" id="GO:0003677">
    <property type="term" value="F:DNA binding"/>
    <property type="evidence" value="ECO:0007669"/>
    <property type="project" value="UniProtKB-KW"/>
</dbReference>
<dbReference type="GO" id="GO:1990077">
    <property type="term" value="C:primosome complex"/>
    <property type="evidence" value="ECO:0007669"/>
    <property type="project" value="UniProtKB-KW"/>
</dbReference>
<dbReference type="GO" id="GO:0005524">
    <property type="term" value="F:ATP binding"/>
    <property type="evidence" value="ECO:0007669"/>
    <property type="project" value="UniProtKB-KW"/>
</dbReference>
<dbReference type="InterPro" id="IPR007693">
    <property type="entry name" value="DNA_helicase_DnaB-like_N"/>
</dbReference>
<feature type="domain" description="SF4 helicase" evidence="12">
    <location>
        <begin position="186"/>
        <end position="445"/>
    </location>
</feature>
<dbReference type="AlphaFoldDB" id="A0A5M6DHK8"/>
<keyword evidence="8" id="KW-0238">DNA-binding</keyword>
<keyword evidence="7" id="KW-0067">ATP-binding</keyword>
<name>A0A5M6DHK8_9BACT</name>
<dbReference type="GO" id="GO:0016787">
    <property type="term" value="F:hydrolase activity"/>
    <property type="evidence" value="ECO:0007669"/>
    <property type="project" value="UniProtKB-KW"/>
</dbReference>
<gene>
    <name evidence="13" type="ORF">FYK55_00915</name>
</gene>
<dbReference type="PANTHER" id="PTHR30153">
    <property type="entry name" value="REPLICATIVE DNA HELICASE DNAB"/>
    <property type="match status" value="1"/>
</dbReference>
<evidence type="ECO:0000259" key="12">
    <source>
        <dbReference type="PROSITE" id="PS51199"/>
    </source>
</evidence>
<keyword evidence="5" id="KW-0378">Hydrolase</keyword>
<evidence type="ECO:0000256" key="7">
    <source>
        <dbReference type="ARBA" id="ARBA00022840"/>
    </source>
</evidence>
<sequence length="461" mass="50158">MPNRNRSMLAGRPRVRDITTLAAENGLLSSMLLAPEMIAAVEATLTEGDFEDPARAKMFSLLVEMNRSGEHIRDQRLLLERLRASGLLDELGGPRQFLAEFIDHTEPANAASYAAQVRRNSVRRRMRTLANEFQSKAVADADPADLAGWLQAELGLLQSIASTDQHASTVAEACESLLQEIRHTAETGGSPGVLTGIDHIDGYYGGLLPSRLYVIAARPGVGKSSLAQQVGEAIAANNQGVLFISLEMSRQEIAARYLAKRCGINGKQLAAHAVSAADLQVIEKAAQDARSLPFLISEPNGRRATLAAICAEARVRKTTDGIAAIVVDYLQIIEPTHPRQTEYEKVTEATRAFKQLSRELGIPVVLLSQLNRQTEAGTKPRAPRLGDLRSSGSIEQDADGVLFLHELGRGSVRLMVPKMRGGERSEALLRFHGPSCTFSDAPIEDHDNFRAEFADYATDSF</sequence>
<proteinExistence type="inferred from homology"/>
<dbReference type="Proteomes" id="UP000324479">
    <property type="component" value="Unassembled WGS sequence"/>
</dbReference>
<organism evidence="13 14">
    <name type="scientific">Roseiconus nitratireducens</name>
    <dbReference type="NCBI Taxonomy" id="2605748"/>
    <lineage>
        <taxon>Bacteria</taxon>
        <taxon>Pseudomonadati</taxon>
        <taxon>Planctomycetota</taxon>
        <taxon>Planctomycetia</taxon>
        <taxon>Pirellulales</taxon>
        <taxon>Pirellulaceae</taxon>
        <taxon>Roseiconus</taxon>
    </lineage>
</organism>
<dbReference type="GO" id="GO:0006269">
    <property type="term" value="P:DNA replication, synthesis of primer"/>
    <property type="evidence" value="ECO:0007669"/>
    <property type="project" value="UniProtKB-KW"/>
</dbReference>
<reference evidence="13 14" key="1">
    <citation type="submission" date="2019-08" db="EMBL/GenBank/DDBJ databases">
        <authorList>
            <person name="Dhanesh K."/>
            <person name="Kumar G."/>
            <person name="Sasikala C."/>
            <person name="Venkata Ramana C."/>
        </authorList>
    </citation>
    <scope>NUCLEOTIDE SEQUENCE [LARGE SCALE GENOMIC DNA]</scope>
    <source>
        <strain evidence="13 14">JC645</strain>
    </source>
</reference>
<evidence type="ECO:0000256" key="6">
    <source>
        <dbReference type="ARBA" id="ARBA00022806"/>
    </source>
</evidence>
<dbReference type="InterPro" id="IPR016136">
    <property type="entry name" value="DNA_helicase_N/primase_C"/>
</dbReference>
<accession>A0A5M6DHK8</accession>
<dbReference type="InterPro" id="IPR007694">
    <property type="entry name" value="DNA_helicase_DnaB-like_C"/>
</dbReference>
<dbReference type="SUPFAM" id="SSF52540">
    <property type="entry name" value="P-loop containing nucleoside triphosphate hydrolases"/>
    <property type="match status" value="1"/>
</dbReference>
<dbReference type="InterPro" id="IPR027417">
    <property type="entry name" value="P-loop_NTPase"/>
</dbReference>
<comment type="similarity">
    <text evidence="1">Belongs to the helicase family. DnaB subfamily.</text>
</comment>
<dbReference type="EMBL" id="VWOX01000001">
    <property type="protein sequence ID" value="KAA5547011.1"/>
    <property type="molecule type" value="Genomic_DNA"/>
</dbReference>
<dbReference type="Gene3D" id="1.10.860.10">
    <property type="entry name" value="DNAb Helicase, Chain A"/>
    <property type="match status" value="1"/>
</dbReference>
<keyword evidence="6" id="KW-0347">Helicase</keyword>
<keyword evidence="4" id="KW-0547">Nucleotide-binding</keyword>
<comment type="catalytic activity">
    <reaction evidence="11">
        <text>ATP + H2O = ADP + phosphate + H(+)</text>
        <dbReference type="Rhea" id="RHEA:13065"/>
        <dbReference type="ChEBI" id="CHEBI:15377"/>
        <dbReference type="ChEBI" id="CHEBI:15378"/>
        <dbReference type="ChEBI" id="CHEBI:30616"/>
        <dbReference type="ChEBI" id="CHEBI:43474"/>
        <dbReference type="ChEBI" id="CHEBI:456216"/>
        <dbReference type="EC" id="5.6.2.3"/>
    </reaction>
</comment>
<evidence type="ECO:0000256" key="10">
    <source>
        <dbReference type="ARBA" id="ARBA00044969"/>
    </source>
</evidence>
<evidence type="ECO:0000256" key="9">
    <source>
        <dbReference type="ARBA" id="ARBA00023235"/>
    </source>
</evidence>
<dbReference type="EC" id="5.6.2.3" evidence="10"/>
<evidence type="ECO:0000256" key="1">
    <source>
        <dbReference type="ARBA" id="ARBA00008428"/>
    </source>
</evidence>
<dbReference type="PANTHER" id="PTHR30153:SF2">
    <property type="entry name" value="REPLICATIVE DNA HELICASE"/>
    <property type="match status" value="1"/>
</dbReference>
<evidence type="ECO:0000256" key="4">
    <source>
        <dbReference type="ARBA" id="ARBA00022741"/>
    </source>
</evidence>
<dbReference type="GO" id="GO:0043139">
    <property type="term" value="F:5'-3' DNA helicase activity"/>
    <property type="evidence" value="ECO:0007669"/>
    <property type="project" value="UniProtKB-EC"/>
</dbReference>
<comment type="caution">
    <text evidence="13">The sequence shown here is derived from an EMBL/GenBank/DDBJ whole genome shotgun (WGS) entry which is preliminary data.</text>
</comment>
<dbReference type="GO" id="GO:0005829">
    <property type="term" value="C:cytosol"/>
    <property type="evidence" value="ECO:0007669"/>
    <property type="project" value="TreeGrafter"/>
</dbReference>
<evidence type="ECO:0000256" key="3">
    <source>
        <dbReference type="ARBA" id="ARBA00022705"/>
    </source>
</evidence>
<evidence type="ECO:0000256" key="11">
    <source>
        <dbReference type="ARBA" id="ARBA00048954"/>
    </source>
</evidence>
<dbReference type="SUPFAM" id="SSF48024">
    <property type="entry name" value="N-terminal domain of DnaB helicase"/>
    <property type="match status" value="1"/>
</dbReference>
<evidence type="ECO:0000313" key="14">
    <source>
        <dbReference type="Proteomes" id="UP000324479"/>
    </source>
</evidence>
<dbReference type="Gene3D" id="3.40.50.300">
    <property type="entry name" value="P-loop containing nucleotide triphosphate hydrolases"/>
    <property type="match status" value="1"/>
</dbReference>
<keyword evidence="14" id="KW-1185">Reference proteome</keyword>
<dbReference type="PROSITE" id="PS51199">
    <property type="entry name" value="SF4_HELICASE"/>
    <property type="match status" value="1"/>
</dbReference>
<evidence type="ECO:0000313" key="13">
    <source>
        <dbReference type="EMBL" id="KAA5547011.1"/>
    </source>
</evidence>
<evidence type="ECO:0000256" key="2">
    <source>
        <dbReference type="ARBA" id="ARBA00022515"/>
    </source>
</evidence>
<keyword evidence="2" id="KW-0639">Primosome</keyword>
<keyword evidence="9" id="KW-0413">Isomerase</keyword>
<keyword evidence="3" id="KW-0235">DNA replication</keyword>
<dbReference type="InterPro" id="IPR036185">
    <property type="entry name" value="DNA_heli_DnaB-like_N_sf"/>
</dbReference>
<evidence type="ECO:0000256" key="8">
    <source>
        <dbReference type="ARBA" id="ARBA00023125"/>
    </source>
</evidence>
<evidence type="ECO:0000256" key="5">
    <source>
        <dbReference type="ARBA" id="ARBA00022801"/>
    </source>
</evidence>
<protein>
    <recommendedName>
        <fullName evidence="10">DNA 5'-3' helicase</fullName>
        <ecNumber evidence="10">5.6.2.3</ecNumber>
    </recommendedName>
</protein>
<dbReference type="Pfam" id="PF00772">
    <property type="entry name" value="DnaB"/>
    <property type="match status" value="1"/>
</dbReference>